<gene>
    <name evidence="1" type="ORF">A4V09_07695</name>
</gene>
<dbReference type="KEGG" id="byl:A4V09_07695"/>
<evidence type="ECO:0000313" key="1">
    <source>
        <dbReference type="EMBL" id="ANU75658.1"/>
    </source>
</evidence>
<dbReference type="AlphaFoldDB" id="A0A1C7I9G5"/>
<dbReference type="Gene3D" id="1.20.120.660">
    <property type="entry name" value="IL-4 antagonist (De novo design) like domain"/>
    <property type="match status" value="1"/>
</dbReference>
<dbReference type="RefSeq" id="WP_065541848.1">
    <property type="nucleotide sequence ID" value="NZ_CP015405.2"/>
</dbReference>
<organism evidence="1 2">
    <name type="scientific">Blautia pseudococcoides</name>
    <dbReference type="NCBI Taxonomy" id="1796616"/>
    <lineage>
        <taxon>Bacteria</taxon>
        <taxon>Bacillati</taxon>
        <taxon>Bacillota</taxon>
        <taxon>Clostridia</taxon>
        <taxon>Lachnospirales</taxon>
        <taxon>Lachnospiraceae</taxon>
        <taxon>Blautia</taxon>
    </lineage>
</organism>
<dbReference type="InterPro" id="IPR009078">
    <property type="entry name" value="Ferritin-like_SF"/>
</dbReference>
<keyword evidence="2" id="KW-1185">Reference proteome</keyword>
<evidence type="ECO:0000313" key="2">
    <source>
        <dbReference type="Proteomes" id="UP000092574"/>
    </source>
</evidence>
<protein>
    <submittedName>
        <fullName evidence="1">Rubrerythrin family protein</fullName>
    </submittedName>
</protein>
<dbReference type="Proteomes" id="UP000092574">
    <property type="component" value="Chromosome"/>
</dbReference>
<sequence>MKNCGSSKNECNNKEKDTAENEEIFASQKPYPPVCIAERNCTYGRMMLDNIGGANSEMSAVSLYLYNNLLLDFDQYLSYVFHKISIVEMHHLEIFGQLARLNGENPRLWTHRGNKMQYWSPGCNRYPTDLKPLLINALEGEKKAVQKYTMQCEHIKDVHMVKCLKRIISDEELHIEIFESLCKKY</sequence>
<dbReference type="STRING" id="1796616.A4V09_07695"/>
<dbReference type="Gene3D" id="1.20.1260.10">
    <property type="match status" value="1"/>
</dbReference>
<dbReference type="InterPro" id="IPR012347">
    <property type="entry name" value="Ferritin-like"/>
</dbReference>
<dbReference type="SUPFAM" id="SSF47240">
    <property type="entry name" value="Ferritin-like"/>
    <property type="match status" value="1"/>
</dbReference>
<reference evidence="1" key="1">
    <citation type="submission" date="2017-04" db="EMBL/GenBank/DDBJ databases">
        <title>Complete Genome Sequences of Twelve Strains of a Stable Defined Moderately Diverse Mouse Microbiota 2 (sDMDMm2).</title>
        <authorList>
            <person name="Uchimura Y."/>
            <person name="Wyss M."/>
            <person name="Brugiroux S."/>
            <person name="Limenitakis J.P."/>
            <person name="Stecher B."/>
            <person name="McCoy K.D."/>
            <person name="Macpherson A.J."/>
        </authorList>
    </citation>
    <scope>NUCLEOTIDE SEQUENCE</scope>
    <source>
        <strain evidence="1">YL58</strain>
    </source>
</reference>
<dbReference type="OrthoDB" id="9791649at2"/>
<accession>A0A1C7I9G5</accession>
<proteinExistence type="predicted"/>
<dbReference type="CDD" id="cd07908">
    <property type="entry name" value="Mn_catalase_like"/>
    <property type="match status" value="1"/>
</dbReference>
<dbReference type="EMBL" id="CP015405">
    <property type="protein sequence ID" value="ANU75658.1"/>
    <property type="molecule type" value="Genomic_DNA"/>
</dbReference>
<name>A0A1C7I9G5_9FIRM</name>